<evidence type="ECO:0000256" key="1">
    <source>
        <dbReference type="ARBA" id="ARBA00001936"/>
    </source>
</evidence>
<dbReference type="PRINTS" id="PR00502">
    <property type="entry name" value="NUDIXFAMILY"/>
</dbReference>
<dbReference type="Gene3D" id="3.90.79.10">
    <property type="entry name" value="Nucleoside Triphosphate Pyrophosphohydrolase"/>
    <property type="match status" value="1"/>
</dbReference>
<dbReference type="InterPro" id="IPR022927">
    <property type="entry name" value="RppH"/>
</dbReference>
<dbReference type="SUPFAM" id="SSF55811">
    <property type="entry name" value="Nudix"/>
    <property type="match status" value="1"/>
</dbReference>
<name>A0A1W1BSV8_9ZZZZ</name>
<dbReference type="Pfam" id="PF00293">
    <property type="entry name" value="NUDIX"/>
    <property type="match status" value="1"/>
</dbReference>
<dbReference type="PROSITE" id="PS51462">
    <property type="entry name" value="NUDIX"/>
    <property type="match status" value="1"/>
</dbReference>
<proteinExistence type="predicted"/>
<dbReference type="PANTHER" id="PTHR43736">
    <property type="entry name" value="ADP-RIBOSE PYROPHOSPHATASE"/>
    <property type="match status" value="1"/>
</dbReference>
<evidence type="ECO:0000256" key="2">
    <source>
        <dbReference type="ARBA" id="ARBA00022801"/>
    </source>
</evidence>
<sequence>MNTTEKYRPNVAMIIVSENYPQKKEIFIAQRNDLTDIWQFPQGGIDEGEEVEDALFREMEEEIGTNKAEIIAAYPEWISYDFPPKILKKMKPYKGQIQKYYLVKLAPDAKIDIHTKHPEFSDYKFVTVEDVLHLTAHFKKPVYEKVMQYFMKEGLL</sequence>
<gene>
    <name evidence="4" type="ORF">MNB_SM-5-1067</name>
</gene>
<evidence type="ECO:0000313" key="4">
    <source>
        <dbReference type="EMBL" id="SFV56678.1"/>
    </source>
</evidence>
<keyword evidence="2 4" id="KW-0378">Hydrolase</keyword>
<dbReference type="InterPro" id="IPR020476">
    <property type="entry name" value="Nudix_hydrolase"/>
</dbReference>
<accession>A0A1W1BSV8</accession>
<dbReference type="AlphaFoldDB" id="A0A1W1BSV8"/>
<dbReference type="EMBL" id="FPHH01000042">
    <property type="protein sequence ID" value="SFV56678.1"/>
    <property type="molecule type" value="Genomic_DNA"/>
</dbReference>
<dbReference type="PANTHER" id="PTHR43736:SF1">
    <property type="entry name" value="DIHYDRONEOPTERIN TRIPHOSPHATE DIPHOSPHATASE"/>
    <property type="match status" value="1"/>
</dbReference>
<reference evidence="4" key="1">
    <citation type="submission" date="2016-10" db="EMBL/GenBank/DDBJ databases">
        <authorList>
            <person name="de Groot N.N."/>
        </authorList>
    </citation>
    <scope>NUCLEOTIDE SEQUENCE</scope>
</reference>
<dbReference type="CDD" id="cd03671">
    <property type="entry name" value="NUDIX_Ap4A_hydrolase_plant_like"/>
    <property type="match status" value="1"/>
</dbReference>
<dbReference type="InterPro" id="IPR020084">
    <property type="entry name" value="NUDIX_hydrolase_CS"/>
</dbReference>
<dbReference type="PROSITE" id="PS00893">
    <property type="entry name" value="NUDIX_BOX"/>
    <property type="match status" value="1"/>
</dbReference>
<dbReference type="GO" id="GO:0016462">
    <property type="term" value="F:pyrophosphatase activity"/>
    <property type="evidence" value="ECO:0007669"/>
    <property type="project" value="UniProtKB-ARBA"/>
</dbReference>
<comment type="cofactor">
    <cofactor evidence="1">
        <name>Mn(2+)</name>
        <dbReference type="ChEBI" id="CHEBI:29035"/>
    </cofactor>
</comment>
<evidence type="ECO:0000259" key="3">
    <source>
        <dbReference type="PROSITE" id="PS51462"/>
    </source>
</evidence>
<feature type="domain" description="Nudix hydrolase" evidence="3">
    <location>
        <begin position="6"/>
        <end position="148"/>
    </location>
</feature>
<dbReference type="NCBIfam" id="NF001938">
    <property type="entry name" value="PRK00714.1-5"/>
    <property type="match status" value="1"/>
</dbReference>
<dbReference type="InterPro" id="IPR000086">
    <property type="entry name" value="NUDIX_hydrolase_dom"/>
</dbReference>
<protein>
    <submittedName>
        <fullName evidence="4">Adenosine (5')-pentaphospho-(5'')-adenosine pyrophosphohydrolase</fullName>
        <ecNumber evidence="4">3.6.1.-</ecNumber>
    </submittedName>
</protein>
<organism evidence="4">
    <name type="scientific">hydrothermal vent metagenome</name>
    <dbReference type="NCBI Taxonomy" id="652676"/>
    <lineage>
        <taxon>unclassified sequences</taxon>
        <taxon>metagenomes</taxon>
        <taxon>ecological metagenomes</taxon>
    </lineage>
</organism>
<dbReference type="EC" id="3.6.1.-" evidence="4"/>
<dbReference type="InterPro" id="IPR015797">
    <property type="entry name" value="NUDIX_hydrolase-like_dom_sf"/>
</dbReference>
<dbReference type="NCBIfam" id="NF001936">
    <property type="entry name" value="PRK00714.1-3"/>
    <property type="match status" value="1"/>
</dbReference>